<dbReference type="SUPFAM" id="SSF54862">
    <property type="entry name" value="4Fe-4S ferredoxins"/>
    <property type="match status" value="1"/>
</dbReference>
<feature type="domain" description="4Fe-4S ferredoxin-type" evidence="4">
    <location>
        <begin position="61"/>
        <end position="90"/>
    </location>
</feature>
<dbReference type="AlphaFoldDB" id="R4KW92"/>
<dbReference type="PANTHER" id="PTHR43063">
    <property type="entry name" value="4FE-4S CLUSTER CONTAINING PARA FAMILY ATPASE PROTEIN"/>
    <property type="match status" value="1"/>
</dbReference>
<dbReference type="STRING" id="767817.Desgi_4654"/>
<dbReference type="HOGENOM" id="CLU_067767_0_0_9"/>
<dbReference type="PANTHER" id="PTHR43063:SF1">
    <property type="entry name" value="4FE-4S CLUSTER CONTAINING PARA FAMILY ATPASE PROTEIN"/>
    <property type="match status" value="1"/>
</dbReference>
<dbReference type="OrthoDB" id="9778602at2"/>
<keyword evidence="1" id="KW-0479">Metal-binding</keyword>
<sequence length="281" mass="30325">MIISVASGKGGTGKTTIATNIALALSANNQGIAYIDCDVEEPNGHIFLNPEMQDAREIYIEVPQIDNEKCTYCGKCADLCAFGALLCTEDSVITFPEFCHGCGGCQYFCPAEAVTPIPKKIGRVEKGLSGNIIFARGCLEVGAALSPPLVDAVKARVNADISILDAPPGTSCPVIHTVRGTDFCLLVTEPTPFGLNDLNLAVQMVRTLRVPCGVLINRAHNGIGLIEQYCQKEKLPLLMTIPLSKRIAEAYSRGVPLVKLDKQWEADFRQLYRDIEELVAG</sequence>
<keyword evidence="3" id="KW-0411">Iron-sulfur</keyword>
<evidence type="ECO:0000256" key="1">
    <source>
        <dbReference type="ARBA" id="ARBA00022723"/>
    </source>
</evidence>
<dbReference type="Pfam" id="PF01656">
    <property type="entry name" value="CbiA"/>
    <property type="match status" value="1"/>
</dbReference>
<name>R4KW92_9FIRM</name>
<dbReference type="InterPro" id="IPR017896">
    <property type="entry name" value="4Fe4S_Fe-S-bd"/>
</dbReference>
<dbReference type="Proteomes" id="UP000013520">
    <property type="component" value="Chromosome"/>
</dbReference>
<dbReference type="RefSeq" id="WP_006522275.1">
    <property type="nucleotide sequence ID" value="NC_021184.1"/>
</dbReference>
<dbReference type="Gene3D" id="3.40.50.300">
    <property type="entry name" value="P-loop containing nucleotide triphosphate hydrolases"/>
    <property type="match status" value="1"/>
</dbReference>
<keyword evidence="6" id="KW-1185">Reference proteome</keyword>
<evidence type="ECO:0000256" key="2">
    <source>
        <dbReference type="ARBA" id="ARBA00023004"/>
    </source>
</evidence>
<keyword evidence="2" id="KW-0408">Iron</keyword>
<evidence type="ECO:0000259" key="4">
    <source>
        <dbReference type="PROSITE" id="PS51379"/>
    </source>
</evidence>
<dbReference type="CDD" id="cd03110">
    <property type="entry name" value="SIMIBI_bact_arch"/>
    <property type="match status" value="1"/>
</dbReference>
<evidence type="ECO:0000313" key="5">
    <source>
        <dbReference type="EMBL" id="AGL03881.1"/>
    </source>
</evidence>
<dbReference type="KEGG" id="dgi:Desgi_4654"/>
<gene>
    <name evidence="5" type="ORF">Desgi_4654</name>
</gene>
<reference evidence="5 6" key="1">
    <citation type="submission" date="2012-01" db="EMBL/GenBank/DDBJ databases">
        <title>Complete sequence of Desulfotomaculum gibsoniae DSM 7213.</title>
        <authorList>
            <consortium name="US DOE Joint Genome Institute"/>
            <person name="Lucas S."/>
            <person name="Han J."/>
            <person name="Lapidus A."/>
            <person name="Cheng J.-F."/>
            <person name="Goodwin L."/>
            <person name="Pitluck S."/>
            <person name="Peters L."/>
            <person name="Ovchinnikova G."/>
            <person name="Teshima H."/>
            <person name="Detter J.C."/>
            <person name="Han C."/>
            <person name="Tapia R."/>
            <person name="Land M."/>
            <person name="Hauser L."/>
            <person name="Kyrpides N."/>
            <person name="Ivanova N."/>
            <person name="Pagani I."/>
            <person name="Parshina S."/>
            <person name="Plugge C."/>
            <person name="Muyzer G."/>
            <person name="Kuever J."/>
            <person name="Ivanova A."/>
            <person name="Nazina T."/>
            <person name="Klenk H.-P."/>
            <person name="Brambilla E."/>
            <person name="Spring S."/>
            <person name="Stams A.F."/>
            <person name="Woyke T."/>
        </authorList>
    </citation>
    <scope>NUCLEOTIDE SEQUENCE [LARGE SCALE GENOMIC DNA]</scope>
    <source>
        <strain evidence="5 6">DSM 7213</strain>
    </source>
</reference>
<feature type="domain" description="4Fe-4S ferredoxin-type" evidence="4">
    <location>
        <begin position="91"/>
        <end position="119"/>
    </location>
</feature>
<dbReference type="EMBL" id="CP003273">
    <property type="protein sequence ID" value="AGL03881.1"/>
    <property type="molecule type" value="Genomic_DNA"/>
</dbReference>
<dbReference type="Pfam" id="PF00037">
    <property type="entry name" value="Fer4"/>
    <property type="match status" value="1"/>
</dbReference>
<dbReference type="InterPro" id="IPR002586">
    <property type="entry name" value="CobQ/CobB/MinD/ParA_Nub-bd_dom"/>
</dbReference>
<evidence type="ECO:0000313" key="6">
    <source>
        <dbReference type="Proteomes" id="UP000013520"/>
    </source>
</evidence>
<dbReference type="Gene3D" id="3.30.70.20">
    <property type="match status" value="1"/>
</dbReference>
<dbReference type="InterPro" id="IPR027417">
    <property type="entry name" value="P-loop_NTPase"/>
</dbReference>
<dbReference type="eggNOG" id="COG1149">
    <property type="taxonomic scope" value="Bacteria"/>
</dbReference>
<dbReference type="PROSITE" id="PS00198">
    <property type="entry name" value="4FE4S_FER_1"/>
    <property type="match status" value="1"/>
</dbReference>
<dbReference type="SUPFAM" id="SSF52540">
    <property type="entry name" value="P-loop containing nucleoside triphosphate hydrolases"/>
    <property type="match status" value="1"/>
</dbReference>
<proteinExistence type="predicted"/>
<accession>R4KW92</accession>
<organism evidence="5 6">
    <name type="scientific">Desulfoscipio gibsoniae DSM 7213</name>
    <dbReference type="NCBI Taxonomy" id="767817"/>
    <lineage>
        <taxon>Bacteria</taxon>
        <taxon>Bacillati</taxon>
        <taxon>Bacillota</taxon>
        <taxon>Clostridia</taxon>
        <taxon>Eubacteriales</taxon>
        <taxon>Desulfallaceae</taxon>
        <taxon>Desulfoscipio</taxon>
    </lineage>
</organism>
<dbReference type="InterPro" id="IPR017900">
    <property type="entry name" value="4Fe4S_Fe_S_CS"/>
</dbReference>
<dbReference type="GO" id="GO:0051536">
    <property type="term" value="F:iron-sulfur cluster binding"/>
    <property type="evidence" value="ECO:0007669"/>
    <property type="project" value="UniProtKB-KW"/>
</dbReference>
<protein>
    <submittedName>
        <fullName evidence="5">p-loop ATPase, MinD superfamily</fullName>
    </submittedName>
</protein>
<evidence type="ECO:0000256" key="3">
    <source>
        <dbReference type="ARBA" id="ARBA00023014"/>
    </source>
</evidence>
<dbReference type="GO" id="GO:0046872">
    <property type="term" value="F:metal ion binding"/>
    <property type="evidence" value="ECO:0007669"/>
    <property type="project" value="UniProtKB-KW"/>
</dbReference>
<dbReference type="PROSITE" id="PS51379">
    <property type="entry name" value="4FE4S_FER_2"/>
    <property type="match status" value="2"/>
</dbReference>